<keyword evidence="4" id="KW-1185">Reference proteome</keyword>
<dbReference type="InterPro" id="IPR016440">
    <property type="entry name" value="Rubredoxin-O_OxRdtase"/>
</dbReference>
<dbReference type="SMART" id="SM00849">
    <property type="entry name" value="Lactamase_B"/>
    <property type="match status" value="1"/>
</dbReference>
<proteinExistence type="inferred from homology"/>
<dbReference type="EC" id="1.-.-.-" evidence="3"/>
<dbReference type="EMBL" id="LS483254">
    <property type="protein sequence ID" value="SQD92490.1"/>
    <property type="molecule type" value="Genomic_DNA"/>
</dbReference>
<gene>
    <name evidence="3" type="primary">fprA</name>
    <name evidence="3" type="ORF">BARAN1_0466</name>
</gene>
<dbReference type="KEGG" id="bana:BARAN1_0466"/>
<dbReference type="OrthoDB" id="9807946at2"/>
<dbReference type="GO" id="GO:0046872">
    <property type="term" value="F:metal ion binding"/>
    <property type="evidence" value="ECO:0007669"/>
    <property type="project" value="InterPro"/>
</dbReference>
<dbReference type="InterPro" id="IPR008254">
    <property type="entry name" value="Flavodoxin/NO_synth"/>
</dbReference>
<dbReference type="PANTHER" id="PTHR43717:SF1">
    <property type="entry name" value="ANAEROBIC NITRIC OXIDE REDUCTASE FLAVORUBREDOXIN"/>
    <property type="match status" value="1"/>
</dbReference>
<dbReference type="GO" id="GO:0016491">
    <property type="term" value="F:oxidoreductase activity"/>
    <property type="evidence" value="ECO:0007669"/>
    <property type="project" value="UniProtKB-KW"/>
</dbReference>
<comment type="similarity">
    <text evidence="1">In the N-terminal section; belongs to the zinc metallo-hydrolase group 3 family.</text>
</comment>
<dbReference type="PANTHER" id="PTHR43717">
    <property type="entry name" value="ANAEROBIC NITRIC OXIDE REDUCTASE FLAVORUBREDOXIN"/>
    <property type="match status" value="1"/>
</dbReference>
<dbReference type="RefSeq" id="WP_122030701.1">
    <property type="nucleotide sequence ID" value="NZ_LS483254.1"/>
</dbReference>
<dbReference type="SUPFAM" id="SSF52218">
    <property type="entry name" value="Flavoproteins"/>
    <property type="match status" value="1"/>
</dbReference>
<protein>
    <submittedName>
        <fullName evidence="3">Flavoprotein (F420H2 oxidase)</fullName>
        <ecNumber evidence="3">1.-.-.-</ecNumber>
    </submittedName>
</protein>
<dbReference type="Gene3D" id="3.40.50.360">
    <property type="match status" value="1"/>
</dbReference>
<dbReference type="CDD" id="cd07709">
    <property type="entry name" value="flavodiiron_proteins_MBL-fold"/>
    <property type="match status" value="1"/>
</dbReference>
<dbReference type="InterPro" id="IPR036866">
    <property type="entry name" value="RibonucZ/Hydroxyglut_hydro"/>
</dbReference>
<dbReference type="AlphaFoldDB" id="A0A2X3L135"/>
<organism evidence="3 4">
    <name type="scientific">Candidatus Bipolaricaulis anaerobius</name>
    <dbReference type="NCBI Taxonomy" id="2026885"/>
    <lineage>
        <taxon>Bacteria</taxon>
        <taxon>Candidatus Bipolaricaulota</taxon>
        <taxon>Candidatus Bipolaricaulia</taxon>
        <taxon>Candidatus Bipolaricaulales</taxon>
        <taxon>Candidatus Bipolaricaulaceae</taxon>
        <taxon>Candidatus Bipolaricaulis</taxon>
    </lineage>
</organism>
<dbReference type="GO" id="GO:0010181">
    <property type="term" value="F:FMN binding"/>
    <property type="evidence" value="ECO:0007669"/>
    <property type="project" value="InterPro"/>
</dbReference>
<dbReference type="GO" id="GO:0009055">
    <property type="term" value="F:electron transfer activity"/>
    <property type="evidence" value="ECO:0007669"/>
    <property type="project" value="InterPro"/>
</dbReference>
<feature type="domain" description="Flavodoxin-like" evidence="2">
    <location>
        <begin position="249"/>
        <end position="386"/>
    </location>
</feature>
<reference evidence="4" key="1">
    <citation type="submission" date="2018-05" db="EMBL/GenBank/DDBJ databases">
        <authorList>
            <person name="Hao L."/>
        </authorList>
    </citation>
    <scope>NUCLEOTIDE SEQUENCE [LARGE SCALE GENOMIC DNA]</scope>
</reference>
<evidence type="ECO:0000256" key="1">
    <source>
        <dbReference type="ARBA" id="ARBA00007121"/>
    </source>
</evidence>
<dbReference type="Gene3D" id="3.60.15.10">
    <property type="entry name" value="Ribonuclease Z/Hydroxyacylglutathione hydrolase-like"/>
    <property type="match status" value="1"/>
</dbReference>
<dbReference type="Proteomes" id="UP000249818">
    <property type="component" value="Chromosome BARAN1"/>
</dbReference>
<evidence type="ECO:0000313" key="3">
    <source>
        <dbReference type="EMBL" id="SQD92490.1"/>
    </source>
</evidence>
<name>A0A2X3L135_9BACT</name>
<dbReference type="InterPro" id="IPR045761">
    <property type="entry name" value="ODP_dom"/>
</dbReference>
<evidence type="ECO:0000313" key="4">
    <source>
        <dbReference type="Proteomes" id="UP000249818"/>
    </source>
</evidence>
<dbReference type="InterPro" id="IPR029039">
    <property type="entry name" value="Flavoprotein-like_sf"/>
</dbReference>
<dbReference type="PROSITE" id="PS50902">
    <property type="entry name" value="FLAVODOXIN_LIKE"/>
    <property type="match status" value="1"/>
</dbReference>
<dbReference type="InterPro" id="IPR001279">
    <property type="entry name" value="Metallo-B-lactamas"/>
</dbReference>
<evidence type="ECO:0000259" key="2">
    <source>
        <dbReference type="PROSITE" id="PS50902"/>
    </source>
</evidence>
<dbReference type="Pfam" id="PF00258">
    <property type="entry name" value="Flavodoxin_1"/>
    <property type="match status" value="1"/>
</dbReference>
<keyword evidence="3" id="KW-0560">Oxidoreductase</keyword>
<dbReference type="SUPFAM" id="SSF56281">
    <property type="entry name" value="Metallo-hydrolase/oxidoreductase"/>
    <property type="match status" value="1"/>
</dbReference>
<accession>A0A2X3L135</accession>
<sequence length="393" mass="42715">MKPIAIELRKGVHWVGVKDWGRRMFDGLIPLPHGTSYNAYLVQGEKTALVDTVNPGFEGELLAKIGAITDPATLDYVIMNHAEPDHAGAIPIVLAASPQARLVLTAKGADMAARYYQVPRERMQVVTDADMLDLGGKTLRFVDAPFLHWPETMFTYLAEDKILFPCDFFGSHTAAGVYDDEVADLPVRAQMYFGEIMMPFHKAGERALKKLTDLPIELIAPSHGPLWRHPERILDLYRKWTAGETLPKAVVAYVSMWGSTERLVRIVAETLLGEGIRVAVHDLAQVDVGDLAGDLVDGRALVLGAPTVLGGLHPAALNAANLIRALKPPLKYAAVLSSHGWAGGAVRQAQEILAPTGIELIGALGVHGRATEEEENAARSLAEELANRIKGER</sequence>
<dbReference type="Pfam" id="PF19583">
    <property type="entry name" value="ODP"/>
    <property type="match status" value="1"/>
</dbReference>
<dbReference type="PIRSF" id="PIRSF005243">
    <property type="entry name" value="ROO"/>
    <property type="match status" value="1"/>
</dbReference>